<evidence type="ECO:0000256" key="3">
    <source>
        <dbReference type="ARBA" id="ARBA00022692"/>
    </source>
</evidence>
<gene>
    <name evidence="7" type="ORF">GQ651_18430</name>
</gene>
<evidence type="ECO:0000313" key="7">
    <source>
        <dbReference type="EMBL" id="MXQ09827.1"/>
    </source>
</evidence>
<name>A0A7C9IJ90_9RHOB</name>
<keyword evidence="8" id="KW-1185">Reference proteome</keyword>
<reference evidence="7 8" key="2">
    <citation type="submission" date="2020-03" db="EMBL/GenBank/DDBJ databases">
        <title>Kangsaoukella pontilimi gen. nov., sp. nov., a new member of the family Rhodobacteraceae isolated from a tidal mudflat.</title>
        <authorList>
            <person name="Kim I.S."/>
        </authorList>
    </citation>
    <scope>NUCLEOTIDE SEQUENCE [LARGE SCALE GENOMIC DNA]</scope>
    <source>
        <strain evidence="7 8">GH1-50</strain>
    </source>
</reference>
<accession>A0A7C9IJ90</accession>
<proteinExistence type="predicted"/>
<feature type="transmembrane region" description="Helical" evidence="6">
    <location>
        <begin position="95"/>
        <end position="117"/>
    </location>
</feature>
<dbReference type="Proteomes" id="UP000480350">
    <property type="component" value="Unassembled WGS sequence"/>
</dbReference>
<keyword evidence="5 6" id="KW-0472">Membrane</keyword>
<feature type="transmembrane region" description="Helical" evidence="6">
    <location>
        <begin position="165"/>
        <end position="184"/>
    </location>
</feature>
<evidence type="ECO:0000313" key="8">
    <source>
        <dbReference type="Proteomes" id="UP000480350"/>
    </source>
</evidence>
<protein>
    <submittedName>
        <fullName evidence="7">ABC transporter permease</fullName>
    </submittedName>
</protein>
<feature type="transmembrane region" description="Helical" evidence="6">
    <location>
        <begin position="295"/>
        <end position="313"/>
    </location>
</feature>
<feature type="transmembrane region" description="Helical" evidence="6">
    <location>
        <begin position="12"/>
        <end position="30"/>
    </location>
</feature>
<reference evidence="7 8" key="1">
    <citation type="submission" date="2019-12" db="EMBL/GenBank/DDBJ databases">
        <authorList>
            <person name="Lee S.D."/>
        </authorList>
    </citation>
    <scope>NUCLEOTIDE SEQUENCE [LARGE SCALE GENOMIC DNA]</scope>
    <source>
        <strain evidence="7 8">GH1-50</strain>
    </source>
</reference>
<dbReference type="GO" id="GO:0005886">
    <property type="term" value="C:plasma membrane"/>
    <property type="evidence" value="ECO:0007669"/>
    <property type="project" value="UniProtKB-SubCell"/>
</dbReference>
<feature type="transmembrane region" description="Helical" evidence="6">
    <location>
        <begin position="124"/>
        <end position="145"/>
    </location>
</feature>
<feature type="transmembrane region" description="Helical" evidence="6">
    <location>
        <begin position="42"/>
        <end position="60"/>
    </location>
</feature>
<dbReference type="EMBL" id="WUPT01000006">
    <property type="protein sequence ID" value="MXQ09827.1"/>
    <property type="molecule type" value="Genomic_DNA"/>
</dbReference>
<evidence type="ECO:0000256" key="4">
    <source>
        <dbReference type="ARBA" id="ARBA00022989"/>
    </source>
</evidence>
<dbReference type="InterPro" id="IPR001851">
    <property type="entry name" value="ABC_transp_permease"/>
</dbReference>
<dbReference type="PANTHER" id="PTHR32196">
    <property type="entry name" value="ABC TRANSPORTER PERMEASE PROTEIN YPHD-RELATED-RELATED"/>
    <property type="match status" value="1"/>
</dbReference>
<feature type="transmembrane region" description="Helical" evidence="6">
    <location>
        <begin position="269"/>
        <end position="289"/>
    </location>
</feature>
<keyword evidence="2" id="KW-1003">Cell membrane</keyword>
<feature type="transmembrane region" description="Helical" evidence="6">
    <location>
        <begin position="243"/>
        <end position="262"/>
    </location>
</feature>
<organism evidence="7 8">
    <name type="scientific">Kangsaoukella pontilimi</name>
    <dbReference type="NCBI Taxonomy" id="2691042"/>
    <lineage>
        <taxon>Bacteria</taxon>
        <taxon>Pseudomonadati</taxon>
        <taxon>Pseudomonadota</taxon>
        <taxon>Alphaproteobacteria</taxon>
        <taxon>Rhodobacterales</taxon>
        <taxon>Paracoccaceae</taxon>
        <taxon>Kangsaoukella</taxon>
    </lineage>
</organism>
<dbReference type="CDD" id="cd06579">
    <property type="entry name" value="TM_PBP1_transp_AraH_like"/>
    <property type="match status" value="1"/>
</dbReference>
<sequence length="323" mass="33548">MRNLSIKNLSGPTGILAALVVLIVLFSLLNPRFASVENLQNVLFQVSVPLIIVVGTSLVIQMGSIDLSVEGVMGAAGMAWILLSPNTRLEGDIGVWAWFVALGLGLVLGLITGAIYAKLKVPSFVVSLGTWYVGLGIAILLYGNALLPSLTSEALARWPTQLTLGLPNCFWLAAVILAAGVFVSHYTKFGRGLMAIGNNEPIARSNGMPVDRYKIAAFAIAGTLCGLAGILATMQLGSGSPDIGFGQLFVVIPAAVIGGTALSGGEGGVIRSAIGVFLLIILNNGLVLAGVDPDYQSGVFGMILLIAVIAVAWPQRGRLKVAK</sequence>
<evidence type="ECO:0000256" key="6">
    <source>
        <dbReference type="SAM" id="Phobius"/>
    </source>
</evidence>
<dbReference type="GO" id="GO:0022857">
    <property type="term" value="F:transmembrane transporter activity"/>
    <property type="evidence" value="ECO:0007669"/>
    <property type="project" value="InterPro"/>
</dbReference>
<dbReference type="Pfam" id="PF02653">
    <property type="entry name" value="BPD_transp_2"/>
    <property type="match status" value="1"/>
</dbReference>
<evidence type="ECO:0000256" key="2">
    <source>
        <dbReference type="ARBA" id="ARBA00022475"/>
    </source>
</evidence>
<dbReference type="AlphaFoldDB" id="A0A7C9IJ90"/>
<dbReference type="RefSeq" id="WP_160765749.1">
    <property type="nucleotide sequence ID" value="NZ_WUPT01000006.1"/>
</dbReference>
<evidence type="ECO:0000256" key="1">
    <source>
        <dbReference type="ARBA" id="ARBA00004651"/>
    </source>
</evidence>
<feature type="transmembrane region" description="Helical" evidence="6">
    <location>
        <begin position="215"/>
        <end position="237"/>
    </location>
</feature>
<evidence type="ECO:0000256" key="5">
    <source>
        <dbReference type="ARBA" id="ARBA00023136"/>
    </source>
</evidence>
<keyword evidence="4 6" id="KW-1133">Transmembrane helix</keyword>
<comment type="caution">
    <text evidence="7">The sequence shown here is derived from an EMBL/GenBank/DDBJ whole genome shotgun (WGS) entry which is preliminary data.</text>
</comment>
<comment type="subcellular location">
    <subcellularLocation>
        <location evidence="1">Cell membrane</location>
        <topology evidence="1">Multi-pass membrane protein</topology>
    </subcellularLocation>
</comment>
<keyword evidence="3 6" id="KW-0812">Transmembrane</keyword>